<keyword evidence="1" id="KW-0175">Coiled coil</keyword>
<accession>A0ABM1MAQ9</accession>
<organism evidence="2 3">
    <name type="scientific">Nicrophorus vespilloides</name>
    <name type="common">Boreal carrion beetle</name>
    <dbReference type="NCBI Taxonomy" id="110193"/>
    <lineage>
        <taxon>Eukaryota</taxon>
        <taxon>Metazoa</taxon>
        <taxon>Ecdysozoa</taxon>
        <taxon>Arthropoda</taxon>
        <taxon>Hexapoda</taxon>
        <taxon>Insecta</taxon>
        <taxon>Pterygota</taxon>
        <taxon>Neoptera</taxon>
        <taxon>Endopterygota</taxon>
        <taxon>Coleoptera</taxon>
        <taxon>Polyphaga</taxon>
        <taxon>Staphyliniformia</taxon>
        <taxon>Silphidae</taxon>
        <taxon>Nicrophorinae</taxon>
        <taxon>Nicrophorus</taxon>
    </lineage>
</organism>
<evidence type="ECO:0000313" key="2">
    <source>
        <dbReference type="Proteomes" id="UP000695000"/>
    </source>
</evidence>
<dbReference type="PANTHER" id="PTHR32123">
    <property type="entry name" value="BICD FAMILY-LIKE CARGO ADAPTER"/>
    <property type="match status" value="1"/>
</dbReference>
<keyword evidence="2" id="KW-1185">Reference proteome</keyword>
<dbReference type="RefSeq" id="XP_017771659.1">
    <property type="nucleotide sequence ID" value="XM_017916170.1"/>
</dbReference>
<gene>
    <name evidence="3" type="primary">LOC108559037</name>
</gene>
<dbReference type="Proteomes" id="UP000695000">
    <property type="component" value="Unplaced"/>
</dbReference>
<proteinExistence type="predicted"/>
<dbReference type="GeneID" id="108559037"/>
<name>A0ABM1MAQ9_NICVS</name>
<protein>
    <submittedName>
        <fullName evidence="3">Bicaudal D-related protein homolog</fullName>
    </submittedName>
</protein>
<dbReference type="PANTHER" id="PTHR32123:SF13">
    <property type="entry name" value="BICAUDAL D-RELATED PROTEIN HOMOLOG"/>
    <property type="match status" value="1"/>
</dbReference>
<dbReference type="InterPro" id="IPR051149">
    <property type="entry name" value="Spindly/BICDR_Dynein_Adapter"/>
</dbReference>
<evidence type="ECO:0000256" key="1">
    <source>
        <dbReference type="ARBA" id="ARBA00023054"/>
    </source>
</evidence>
<sequence length="88" mass="10396">MRELEDYIVEMENRNLEMGQSSEDLLTQLRLKENDLQLAAELGKALLEENETLKKRQDSIVEEYTKKLEFCVRLAPRHFPANEYEHGN</sequence>
<reference evidence="3" key="1">
    <citation type="submission" date="2025-08" db="UniProtKB">
        <authorList>
            <consortium name="RefSeq"/>
        </authorList>
    </citation>
    <scope>IDENTIFICATION</scope>
    <source>
        <tissue evidence="3">Whole Larva</tissue>
    </source>
</reference>
<evidence type="ECO:0000313" key="3">
    <source>
        <dbReference type="RefSeq" id="XP_017771659.1"/>
    </source>
</evidence>